<organism evidence="6 7">
    <name type="scientific">Cladophialophora carrionii CBS 160.54</name>
    <dbReference type="NCBI Taxonomy" id="1279043"/>
    <lineage>
        <taxon>Eukaryota</taxon>
        <taxon>Fungi</taxon>
        <taxon>Dikarya</taxon>
        <taxon>Ascomycota</taxon>
        <taxon>Pezizomycotina</taxon>
        <taxon>Eurotiomycetes</taxon>
        <taxon>Chaetothyriomycetidae</taxon>
        <taxon>Chaetothyriales</taxon>
        <taxon>Herpotrichiellaceae</taxon>
        <taxon>Cladophialophora</taxon>
    </lineage>
</organism>
<feature type="domain" description="N-acetyltransferase" evidence="5">
    <location>
        <begin position="40"/>
        <end position="275"/>
    </location>
</feature>
<dbReference type="RefSeq" id="XP_008723351.1">
    <property type="nucleotide sequence ID" value="XM_008725129.1"/>
</dbReference>
<dbReference type="OrthoDB" id="5043642at2759"/>
<accession>V9DTG4</accession>
<dbReference type="AlphaFoldDB" id="V9DTG4"/>
<evidence type="ECO:0000259" key="5">
    <source>
        <dbReference type="Pfam" id="PF13302"/>
    </source>
</evidence>
<evidence type="ECO:0000256" key="1">
    <source>
        <dbReference type="ARBA" id="ARBA00009342"/>
    </source>
</evidence>
<protein>
    <recommendedName>
        <fullName evidence="5">N-acetyltransferase domain-containing protein</fullName>
    </recommendedName>
</protein>
<dbReference type="GO" id="GO:0008080">
    <property type="term" value="F:N-acetyltransferase activity"/>
    <property type="evidence" value="ECO:0007669"/>
    <property type="project" value="InterPro"/>
</dbReference>
<evidence type="ECO:0000256" key="4">
    <source>
        <dbReference type="SAM" id="MobiDB-lite"/>
    </source>
</evidence>
<name>V9DTG4_9EURO</name>
<dbReference type="InterPro" id="IPR039135">
    <property type="entry name" value="NAT9-like"/>
</dbReference>
<gene>
    <name evidence="6" type="ORF">G647_01730</name>
</gene>
<evidence type="ECO:0000256" key="2">
    <source>
        <dbReference type="ARBA" id="ARBA00022679"/>
    </source>
</evidence>
<dbReference type="InterPro" id="IPR000182">
    <property type="entry name" value="GNAT_dom"/>
</dbReference>
<dbReference type="GeneID" id="19980223"/>
<evidence type="ECO:0000313" key="7">
    <source>
        <dbReference type="Proteomes" id="UP000030678"/>
    </source>
</evidence>
<dbReference type="Pfam" id="PF13302">
    <property type="entry name" value="Acetyltransf_3"/>
    <property type="match status" value="1"/>
</dbReference>
<evidence type="ECO:0000256" key="3">
    <source>
        <dbReference type="ARBA" id="ARBA00023315"/>
    </source>
</evidence>
<dbReference type="PANTHER" id="PTHR13256">
    <property type="entry name" value="N-ACETYLTRANSFERASE 9"/>
    <property type="match status" value="1"/>
</dbReference>
<proteinExistence type="inferred from homology"/>
<comment type="similarity">
    <text evidence="1">Belongs to the acetyltransferase family. GNAT subfamily.</text>
</comment>
<feature type="region of interest" description="Disordered" evidence="4">
    <location>
        <begin position="154"/>
        <end position="175"/>
    </location>
</feature>
<dbReference type="Gene3D" id="3.40.630.30">
    <property type="match status" value="1"/>
</dbReference>
<dbReference type="VEuPathDB" id="FungiDB:G647_01730"/>
<dbReference type="SUPFAM" id="SSF55729">
    <property type="entry name" value="Acyl-CoA N-acyltransferases (Nat)"/>
    <property type="match status" value="1"/>
</dbReference>
<dbReference type="InterPro" id="IPR016181">
    <property type="entry name" value="Acyl_CoA_acyltransferase"/>
</dbReference>
<reference evidence="6 7" key="1">
    <citation type="submission" date="2013-03" db="EMBL/GenBank/DDBJ databases">
        <title>The Genome Sequence of Cladophialophora carrionii CBS 160.54.</title>
        <authorList>
            <consortium name="The Broad Institute Genomics Platform"/>
            <person name="Cuomo C."/>
            <person name="de Hoog S."/>
            <person name="Gorbushina A."/>
            <person name="Walker B."/>
            <person name="Young S.K."/>
            <person name="Zeng Q."/>
            <person name="Gargeya S."/>
            <person name="Fitzgerald M."/>
            <person name="Haas B."/>
            <person name="Abouelleil A."/>
            <person name="Allen A.W."/>
            <person name="Alvarado L."/>
            <person name="Arachchi H.M."/>
            <person name="Berlin A.M."/>
            <person name="Chapman S.B."/>
            <person name="Gainer-Dewar J."/>
            <person name="Goldberg J."/>
            <person name="Griggs A."/>
            <person name="Gujja S."/>
            <person name="Hansen M."/>
            <person name="Howarth C."/>
            <person name="Imamovic A."/>
            <person name="Ireland A."/>
            <person name="Larimer J."/>
            <person name="McCowan C."/>
            <person name="Murphy C."/>
            <person name="Pearson M."/>
            <person name="Poon T.W."/>
            <person name="Priest M."/>
            <person name="Roberts A."/>
            <person name="Saif S."/>
            <person name="Shea T."/>
            <person name="Sisk P."/>
            <person name="Sykes S."/>
            <person name="Wortman J."/>
            <person name="Nusbaum C."/>
            <person name="Birren B."/>
        </authorList>
    </citation>
    <scope>NUCLEOTIDE SEQUENCE [LARGE SCALE GENOMIC DNA]</scope>
    <source>
        <strain evidence="6 7">CBS 160.54</strain>
    </source>
</reference>
<dbReference type="EMBL" id="KB822697">
    <property type="protein sequence ID" value="ETI29277.1"/>
    <property type="molecule type" value="Genomic_DNA"/>
</dbReference>
<keyword evidence="2" id="KW-0808">Transferase</keyword>
<dbReference type="Proteomes" id="UP000030678">
    <property type="component" value="Unassembled WGS sequence"/>
</dbReference>
<sequence length="328" mass="36856">MDRSLTCASTKLPVSRAIASRLKKRSRSEHRSLGVFTEKVVLVPYNAHHVPKYHEWMKDPQIQEATASEPLTLAEEHAMQRSWRSDADKLTFIICRPFRRRHANQRNDLADHGIVAPGGKTRLEDELDAMVGDVNLFISAVEVEEERPDDINEIHIHNDPHADSSATSTDTSRPNSSIAIGELELMIAESAYRRKGLGKAALLTFLEYTVRHESQILEEFHRGRRTAPIGVPTPRSAQRETADAAKGGPKFGYFTVKIASSNRGSIALFEALGFTKTSEQESYFGEFELRLSRERLVREHGAEIQRTYGEGLYECSCGECLRPEEPAP</sequence>
<keyword evidence="3" id="KW-0012">Acyltransferase</keyword>
<dbReference type="HOGENOM" id="CLU_073102_0_0_1"/>
<dbReference type="PANTHER" id="PTHR13256:SF16">
    <property type="entry name" value="ALPHA_BETA-TUBULIN-N-ACETYLTRANSFERASE 9"/>
    <property type="match status" value="1"/>
</dbReference>
<feature type="compositionally biased region" description="Low complexity" evidence="4">
    <location>
        <begin position="163"/>
        <end position="172"/>
    </location>
</feature>
<evidence type="ECO:0000313" key="6">
    <source>
        <dbReference type="EMBL" id="ETI29277.1"/>
    </source>
</evidence>